<dbReference type="AlphaFoldDB" id="A0A5N5D4V1"/>
<protein>
    <submittedName>
        <fullName evidence="3">Uncharacterized protein</fullName>
    </submittedName>
</protein>
<feature type="coiled-coil region" evidence="1">
    <location>
        <begin position="61"/>
        <end position="140"/>
    </location>
</feature>
<evidence type="ECO:0000313" key="4">
    <source>
        <dbReference type="Proteomes" id="UP000325902"/>
    </source>
</evidence>
<comment type="caution">
    <text evidence="3">The sequence shown here is derived from an EMBL/GenBank/DDBJ whole genome shotgun (WGS) entry which is preliminary data.</text>
</comment>
<proteinExistence type="predicted"/>
<dbReference type="EMBL" id="VCHE01000072">
    <property type="protein sequence ID" value="KAB2572729.1"/>
    <property type="molecule type" value="Genomic_DNA"/>
</dbReference>
<evidence type="ECO:0000256" key="2">
    <source>
        <dbReference type="SAM" id="MobiDB-lite"/>
    </source>
</evidence>
<organism evidence="3 4">
    <name type="scientific">Lasiodiplodia theobromae</name>
    <dbReference type="NCBI Taxonomy" id="45133"/>
    <lineage>
        <taxon>Eukaryota</taxon>
        <taxon>Fungi</taxon>
        <taxon>Dikarya</taxon>
        <taxon>Ascomycota</taxon>
        <taxon>Pezizomycotina</taxon>
        <taxon>Dothideomycetes</taxon>
        <taxon>Dothideomycetes incertae sedis</taxon>
        <taxon>Botryosphaeriales</taxon>
        <taxon>Botryosphaeriaceae</taxon>
        <taxon>Lasiodiplodia</taxon>
    </lineage>
</organism>
<gene>
    <name evidence="3" type="ORF">DBV05_g8622</name>
</gene>
<accession>A0A5N5D4V1</accession>
<name>A0A5N5D4V1_9PEZI</name>
<evidence type="ECO:0000256" key="1">
    <source>
        <dbReference type="SAM" id="Coils"/>
    </source>
</evidence>
<keyword evidence="4" id="KW-1185">Reference proteome</keyword>
<evidence type="ECO:0000313" key="3">
    <source>
        <dbReference type="EMBL" id="KAB2572729.1"/>
    </source>
</evidence>
<sequence>MSHNTTLSDTNSHGYFCQGVRTNGRPCGSRISEERWVRYKVQYCFYHEDQATETTVPLAEYQALEAQLADTKDQLADTATRLADTETRLEQQKDRMAATDEHCDQLVDQLEGAREENQGLRRLVLEVGGANKKLAKLNQKQKNQHSLNEQRHQTQHVAAQEKMREDHAAAEQKTKEEFAATEKRLSDQHHAELMALRQEMDALRTENQMRRYVCDRLQETNDRLVRDLTNTRSALADAEKNVAQQAESNSEVDEVCSKMSEASIATEADDLAEASDTTNA</sequence>
<keyword evidence="1" id="KW-0175">Coiled coil</keyword>
<feature type="region of interest" description="Disordered" evidence="2">
    <location>
        <begin position="239"/>
        <end position="280"/>
    </location>
</feature>
<dbReference type="Proteomes" id="UP000325902">
    <property type="component" value="Unassembled WGS sequence"/>
</dbReference>
<reference evidence="3 4" key="1">
    <citation type="journal article" date="2019" name="Sci. Rep.">
        <title>A multi-omics analysis of the grapevine pathogen Lasiodiplodia theobromae reveals that temperature affects the expression of virulence- and pathogenicity-related genes.</title>
        <authorList>
            <person name="Felix C."/>
            <person name="Meneses R."/>
            <person name="Goncalves M.F.M."/>
            <person name="Tilleman L."/>
            <person name="Duarte A.S."/>
            <person name="Jorrin-Novo J.V."/>
            <person name="Van de Peer Y."/>
            <person name="Deforce D."/>
            <person name="Van Nieuwerburgh F."/>
            <person name="Esteves A.C."/>
            <person name="Alves A."/>
        </authorList>
    </citation>
    <scope>NUCLEOTIDE SEQUENCE [LARGE SCALE GENOMIC DNA]</scope>
    <source>
        <strain evidence="3 4">LA-SOL3</strain>
    </source>
</reference>